<sequence length="68" mass="8051">MFPPPVSSPVWMEAKEDCLPQRRELKVNPTALFGRYARALADRQKYYEDEISQLKPKEKQLIKKRTDD</sequence>
<dbReference type="AlphaFoldDB" id="A0A7J5YFV6"/>
<evidence type="ECO:0000313" key="1">
    <source>
        <dbReference type="EMBL" id="KAF3847178.1"/>
    </source>
</evidence>
<evidence type="ECO:0000313" key="2">
    <source>
        <dbReference type="Proteomes" id="UP000518266"/>
    </source>
</evidence>
<dbReference type="EMBL" id="JAAKFY010000013">
    <property type="protein sequence ID" value="KAF3847178.1"/>
    <property type="molecule type" value="Genomic_DNA"/>
</dbReference>
<accession>A0A7J5YFV6</accession>
<keyword evidence="2" id="KW-1185">Reference proteome</keyword>
<gene>
    <name evidence="1" type="ORF">F7725_020206</name>
</gene>
<reference evidence="1 2" key="1">
    <citation type="submission" date="2020-03" db="EMBL/GenBank/DDBJ databases">
        <title>Dissostichus mawsoni Genome sequencing and assembly.</title>
        <authorList>
            <person name="Park H."/>
        </authorList>
    </citation>
    <scope>NUCLEOTIDE SEQUENCE [LARGE SCALE GENOMIC DNA]</scope>
    <source>
        <strain evidence="1">DM0001</strain>
        <tissue evidence="1">Muscle</tissue>
    </source>
</reference>
<protein>
    <submittedName>
        <fullName evidence="1">Uncharacterized protein</fullName>
    </submittedName>
</protein>
<name>A0A7J5YFV6_DISMA</name>
<organism evidence="1 2">
    <name type="scientific">Dissostichus mawsoni</name>
    <name type="common">Antarctic cod</name>
    <dbReference type="NCBI Taxonomy" id="36200"/>
    <lineage>
        <taxon>Eukaryota</taxon>
        <taxon>Metazoa</taxon>
        <taxon>Chordata</taxon>
        <taxon>Craniata</taxon>
        <taxon>Vertebrata</taxon>
        <taxon>Euteleostomi</taxon>
        <taxon>Actinopterygii</taxon>
        <taxon>Neopterygii</taxon>
        <taxon>Teleostei</taxon>
        <taxon>Neoteleostei</taxon>
        <taxon>Acanthomorphata</taxon>
        <taxon>Eupercaria</taxon>
        <taxon>Perciformes</taxon>
        <taxon>Notothenioidei</taxon>
        <taxon>Nototheniidae</taxon>
        <taxon>Dissostichus</taxon>
    </lineage>
</organism>
<comment type="caution">
    <text evidence="1">The sequence shown here is derived from an EMBL/GenBank/DDBJ whole genome shotgun (WGS) entry which is preliminary data.</text>
</comment>
<proteinExistence type="predicted"/>
<feature type="non-terminal residue" evidence="1">
    <location>
        <position position="1"/>
    </location>
</feature>
<dbReference type="Proteomes" id="UP000518266">
    <property type="component" value="Unassembled WGS sequence"/>
</dbReference>